<feature type="domain" description="Hemerythrin-like" evidence="4">
    <location>
        <begin position="391"/>
        <end position="532"/>
    </location>
</feature>
<evidence type="ECO:0000256" key="2">
    <source>
        <dbReference type="SAM" id="MobiDB-lite"/>
    </source>
</evidence>
<dbReference type="InterPro" id="IPR036661">
    <property type="entry name" value="Luciferase-like_sf"/>
</dbReference>
<dbReference type="GO" id="GO:0004497">
    <property type="term" value="F:monooxygenase activity"/>
    <property type="evidence" value="ECO:0007669"/>
    <property type="project" value="UniProtKB-KW"/>
</dbReference>
<keyword evidence="5" id="KW-0503">Monooxygenase</keyword>
<reference evidence="5 6" key="1">
    <citation type="submission" date="2018-08" db="EMBL/GenBank/DDBJ databases">
        <title>Sequencing the genomes of 1000 actinobacteria strains.</title>
        <authorList>
            <person name="Klenk H.-P."/>
        </authorList>
    </citation>
    <scope>NUCLEOTIDE SEQUENCE [LARGE SCALE GENOMIC DNA]</scope>
    <source>
        <strain evidence="5 6">DSM 44099</strain>
    </source>
</reference>
<dbReference type="EMBL" id="QUMQ01000001">
    <property type="protein sequence ID" value="REF97040.1"/>
    <property type="molecule type" value="Genomic_DNA"/>
</dbReference>
<dbReference type="InterPro" id="IPR011251">
    <property type="entry name" value="Luciferase-like_dom"/>
</dbReference>
<dbReference type="GO" id="GO:0016705">
    <property type="term" value="F:oxidoreductase activity, acting on paired donors, with incorporation or reduction of molecular oxygen"/>
    <property type="evidence" value="ECO:0007669"/>
    <property type="project" value="InterPro"/>
</dbReference>
<evidence type="ECO:0000259" key="4">
    <source>
        <dbReference type="Pfam" id="PF01814"/>
    </source>
</evidence>
<evidence type="ECO:0000313" key="5">
    <source>
        <dbReference type="EMBL" id="REF97040.1"/>
    </source>
</evidence>
<dbReference type="InterPro" id="IPR012312">
    <property type="entry name" value="Hemerythrin-like"/>
</dbReference>
<feature type="compositionally biased region" description="Low complexity" evidence="2">
    <location>
        <begin position="298"/>
        <end position="321"/>
    </location>
</feature>
<dbReference type="CDD" id="cd01097">
    <property type="entry name" value="Tetrahydromethanopterin_reductase"/>
    <property type="match status" value="1"/>
</dbReference>
<dbReference type="PANTHER" id="PTHR43244:SF1">
    <property type="entry name" value="5,10-METHYLENETETRAHYDROMETHANOPTERIN REDUCTASE"/>
    <property type="match status" value="1"/>
</dbReference>
<gene>
    <name evidence="5" type="ORF">DFJ67_3035</name>
</gene>
<dbReference type="Gene3D" id="3.20.20.30">
    <property type="entry name" value="Luciferase-like domain"/>
    <property type="match status" value="1"/>
</dbReference>
<keyword evidence="6" id="KW-1185">Reference proteome</keyword>
<dbReference type="SUPFAM" id="SSF51679">
    <property type="entry name" value="Bacterial luciferase-like"/>
    <property type="match status" value="1"/>
</dbReference>
<name>A0A3D9ZTP0_9ACTN</name>
<accession>A0A3D9ZTP0</accession>
<proteinExistence type="predicted"/>
<dbReference type="InterPro" id="IPR050564">
    <property type="entry name" value="F420-G6PD/mer"/>
</dbReference>
<evidence type="ECO:0000313" key="6">
    <source>
        <dbReference type="Proteomes" id="UP000256913"/>
    </source>
</evidence>
<sequence length="541" mass="58365">MTDYGHELLFGTFITPRADSPERVVALAQLSEQAGLDLVTAQDHPYQAAFLDTWTLLSMIVGRTQRIRVSPNVANLPLRPPAVLARSAASLDLLSGGRVELGLGAGAFWDAIVANGGPHRTPPESVEALEEAIAVIRGIWGQTGSSVQVNGKHYRVRGAKVGPEPAHDIGIWVGAYKPRMLRLIGRLADGWLPTLGYVQPDQFPELNKLIDDAAVKAGREPAAIRRLVNFSGVFSRGPVGSGISGTAEDWAEQLTELTLTHGLSAYILAGDDATTIQRFGAEVAPAVRERVAAERARPAATGTGSGTATATGTGTGTATGTVPSPEPEQAAPRESITVNGEIPGVGITPTPDDGVRLADRTVWDESERPVAPRIDEGHKYTRHERARGQQLIDIHDHLREELAQVRDLVDQVEAGMLGIGEARSAINEMTLRQNNWTLGTYCESYCRLVTTHHTIEDQSMLPNLRQADARLAPVTLRLEAEHKVIHEVIESVDRALVALVAGEGDLKGLRAEVDLLTDTLLSHLSYEERSLVEPLARYGMH</sequence>
<dbReference type="Gene3D" id="1.20.120.520">
    <property type="entry name" value="nmb1532 protein domain like"/>
    <property type="match status" value="1"/>
</dbReference>
<dbReference type="Pfam" id="PF01814">
    <property type="entry name" value="Hemerythrin"/>
    <property type="match status" value="1"/>
</dbReference>
<comment type="caution">
    <text evidence="5">The sequence shown here is derived from an EMBL/GenBank/DDBJ whole genome shotgun (WGS) entry which is preliminary data.</text>
</comment>
<dbReference type="OrthoDB" id="9775082at2"/>
<dbReference type="PANTHER" id="PTHR43244">
    <property type="match status" value="1"/>
</dbReference>
<dbReference type="AlphaFoldDB" id="A0A3D9ZTP0"/>
<organism evidence="5 6">
    <name type="scientific">Asanoa ferruginea</name>
    <dbReference type="NCBI Taxonomy" id="53367"/>
    <lineage>
        <taxon>Bacteria</taxon>
        <taxon>Bacillati</taxon>
        <taxon>Actinomycetota</taxon>
        <taxon>Actinomycetes</taxon>
        <taxon>Micromonosporales</taxon>
        <taxon>Micromonosporaceae</taxon>
        <taxon>Asanoa</taxon>
    </lineage>
</organism>
<evidence type="ECO:0000256" key="1">
    <source>
        <dbReference type="ARBA" id="ARBA00023002"/>
    </source>
</evidence>
<dbReference type="RefSeq" id="WP_116068459.1">
    <property type="nucleotide sequence ID" value="NZ_BONB01000035.1"/>
</dbReference>
<feature type="region of interest" description="Disordered" evidence="2">
    <location>
        <begin position="293"/>
        <end position="333"/>
    </location>
</feature>
<keyword evidence="1" id="KW-0560">Oxidoreductase</keyword>
<dbReference type="Proteomes" id="UP000256913">
    <property type="component" value="Unassembled WGS sequence"/>
</dbReference>
<feature type="domain" description="Luciferase-like" evidence="3">
    <location>
        <begin position="11"/>
        <end position="230"/>
    </location>
</feature>
<dbReference type="Pfam" id="PF00296">
    <property type="entry name" value="Bac_luciferase"/>
    <property type="match status" value="1"/>
</dbReference>
<evidence type="ECO:0000259" key="3">
    <source>
        <dbReference type="Pfam" id="PF00296"/>
    </source>
</evidence>
<protein>
    <submittedName>
        <fullName evidence="5">Alkanesulfonate monooxygenase SsuD/methylene tetrahydromethanopterin reductase-like flavin-dependent oxidoreductase (Luciferase family)</fullName>
    </submittedName>
</protein>
<dbReference type="CDD" id="cd12108">
    <property type="entry name" value="Hr-like"/>
    <property type="match status" value="1"/>
</dbReference>